<accession>A0A2B7XTX0</accession>
<comment type="caution">
    <text evidence="2">The sequence shown here is derived from an EMBL/GenBank/DDBJ whole genome shotgun (WGS) entry which is preliminary data.</text>
</comment>
<feature type="region of interest" description="Disordered" evidence="1">
    <location>
        <begin position="60"/>
        <end position="82"/>
    </location>
</feature>
<dbReference type="EMBL" id="PDNB01000059">
    <property type="protein sequence ID" value="PGH12385.1"/>
    <property type="molecule type" value="Genomic_DNA"/>
</dbReference>
<sequence>MASIRHENDVPHSRVRVFLSTRPSNFGVLGQTSLFGINWSAARKRPAKTGTTIAVLPTSTPRTFKAGSSTGAGTDCGQPGMV</sequence>
<reference evidence="2 3" key="1">
    <citation type="submission" date="2017-10" db="EMBL/GenBank/DDBJ databases">
        <title>Comparative genomics in systemic dimorphic fungi from Ajellomycetaceae.</title>
        <authorList>
            <person name="Munoz J.F."/>
            <person name="Mcewen J.G."/>
            <person name="Clay O.K."/>
            <person name="Cuomo C.A."/>
        </authorList>
    </citation>
    <scope>NUCLEOTIDE SEQUENCE [LARGE SCALE GENOMIC DNA]</scope>
    <source>
        <strain evidence="2 3">UAMH5409</strain>
    </source>
</reference>
<feature type="compositionally biased region" description="Polar residues" evidence="1">
    <location>
        <begin position="60"/>
        <end position="72"/>
    </location>
</feature>
<name>A0A2B7XTX0_9EURO</name>
<gene>
    <name evidence="2" type="ORF">AJ79_04333</name>
</gene>
<evidence type="ECO:0000313" key="2">
    <source>
        <dbReference type="EMBL" id="PGH12385.1"/>
    </source>
</evidence>
<organism evidence="2 3">
    <name type="scientific">Helicocarpus griseus UAMH5409</name>
    <dbReference type="NCBI Taxonomy" id="1447875"/>
    <lineage>
        <taxon>Eukaryota</taxon>
        <taxon>Fungi</taxon>
        <taxon>Dikarya</taxon>
        <taxon>Ascomycota</taxon>
        <taxon>Pezizomycotina</taxon>
        <taxon>Eurotiomycetes</taxon>
        <taxon>Eurotiomycetidae</taxon>
        <taxon>Onygenales</taxon>
        <taxon>Ajellomycetaceae</taxon>
        <taxon>Helicocarpus</taxon>
    </lineage>
</organism>
<evidence type="ECO:0000313" key="3">
    <source>
        <dbReference type="Proteomes" id="UP000223968"/>
    </source>
</evidence>
<proteinExistence type="predicted"/>
<evidence type="ECO:0000256" key="1">
    <source>
        <dbReference type="SAM" id="MobiDB-lite"/>
    </source>
</evidence>
<keyword evidence="3" id="KW-1185">Reference proteome</keyword>
<dbReference type="AlphaFoldDB" id="A0A2B7XTX0"/>
<protein>
    <submittedName>
        <fullName evidence="2">Uncharacterized protein</fullName>
    </submittedName>
</protein>
<dbReference type="Proteomes" id="UP000223968">
    <property type="component" value="Unassembled WGS sequence"/>
</dbReference>